<dbReference type="AlphaFoldDB" id="A0A061R6S2"/>
<protein>
    <submittedName>
        <fullName evidence="2">Uncharacterized protein</fullName>
    </submittedName>
</protein>
<reference evidence="2" key="1">
    <citation type="submission" date="2014-05" db="EMBL/GenBank/DDBJ databases">
        <title>The transcriptome of the halophilic microalga Tetraselmis sp. GSL018 isolated from the Great Salt Lake, Utah.</title>
        <authorList>
            <person name="Jinkerson R.E."/>
            <person name="D'Adamo S."/>
            <person name="Posewitz M.C."/>
        </authorList>
    </citation>
    <scope>NUCLEOTIDE SEQUENCE</scope>
    <source>
        <strain evidence="2">GSL018</strain>
    </source>
</reference>
<accession>A0A061R6S2</accession>
<organism evidence="2">
    <name type="scientific">Tetraselmis sp. GSL018</name>
    <dbReference type="NCBI Taxonomy" id="582737"/>
    <lineage>
        <taxon>Eukaryota</taxon>
        <taxon>Viridiplantae</taxon>
        <taxon>Chlorophyta</taxon>
        <taxon>core chlorophytes</taxon>
        <taxon>Chlorodendrophyceae</taxon>
        <taxon>Chlorodendrales</taxon>
        <taxon>Chlorodendraceae</taxon>
        <taxon>Tetraselmis</taxon>
    </lineage>
</organism>
<dbReference type="EMBL" id="GBEZ01020461">
    <property type="protein sequence ID" value="JAC66216.1"/>
    <property type="molecule type" value="Transcribed_RNA"/>
</dbReference>
<evidence type="ECO:0000256" key="1">
    <source>
        <dbReference type="SAM" id="MobiDB-lite"/>
    </source>
</evidence>
<evidence type="ECO:0000313" key="2">
    <source>
        <dbReference type="EMBL" id="JAC66216.1"/>
    </source>
</evidence>
<sequence>SEKLNSKHPNFIWLLIHGLSSQNTHPGFARQVVPVFSIMKKETFETCLNTALESAKLHVEELEKQVALLHQAGAVTEKAVRSVVESAKQHHNEQISIWNTFAVSGEGLGERAKVISALDEYRYVLLPRESLNSIRPEPPGSGLVNSDPGSFLDSERSAAEEYKDVRSHLKQAMKLNPLAGEMQATVSRRMHAVPALGSVPLPKNTAVHLAGTGSQAAQEIVATRIEQASSARPESSRQHKAVRPSRNADATVPSWQAEVQKKQREAGGDEEQQPGCGPGRPSARARPSLPQSAMASELEAVLQRRRNSAMQ</sequence>
<feature type="non-terminal residue" evidence="2">
    <location>
        <position position="1"/>
    </location>
</feature>
<name>A0A061R6S2_9CHLO</name>
<feature type="region of interest" description="Disordered" evidence="1">
    <location>
        <begin position="226"/>
        <end position="311"/>
    </location>
</feature>
<proteinExistence type="predicted"/>
<gene>
    <name evidence="2" type="ORF">TSPGSL018_14209</name>
</gene>